<comment type="caution">
    <text evidence="2">The sequence shown here is derived from an EMBL/GenBank/DDBJ whole genome shotgun (WGS) entry which is preliminary data.</text>
</comment>
<dbReference type="Proteomes" id="UP001275084">
    <property type="component" value="Unassembled WGS sequence"/>
</dbReference>
<accession>A0AAJ0HM31</accession>
<evidence type="ECO:0000313" key="3">
    <source>
        <dbReference type="Proteomes" id="UP001275084"/>
    </source>
</evidence>
<name>A0AAJ0HM31_9PEZI</name>
<keyword evidence="3" id="KW-1185">Reference proteome</keyword>
<evidence type="ECO:0000256" key="1">
    <source>
        <dbReference type="SAM" id="MobiDB-lite"/>
    </source>
</evidence>
<evidence type="ECO:0000313" key="2">
    <source>
        <dbReference type="EMBL" id="KAK3357098.1"/>
    </source>
</evidence>
<organism evidence="2 3">
    <name type="scientific">Lasiosphaeria hispida</name>
    <dbReference type="NCBI Taxonomy" id="260671"/>
    <lineage>
        <taxon>Eukaryota</taxon>
        <taxon>Fungi</taxon>
        <taxon>Dikarya</taxon>
        <taxon>Ascomycota</taxon>
        <taxon>Pezizomycotina</taxon>
        <taxon>Sordariomycetes</taxon>
        <taxon>Sordariomycetidae</taxon>
        <taxon>Sordariales</taxon>
        <taxon>Lasiosphaeriaceae</taxon>
        <taxon>Lasiosphaeria</taxon>
    </lineage>
</organism>
<reference evidence="2" key="1">
    <citation type="journal article" date="2023" name="Mol. Phylogenet. Evol.">
        <title>Genome-scale phylogeny and comparative genomics of the fungal order Sordariales.</title>
        <authorList>
            <person name="Hensen N."/>
            <person name="Bonometti L."/>
            <person name="Westerberg I."/>
            <person name="Brannstrom I.O."/>
            <person name="Guillou S."/>
            <person name="Cros-Aarteil S."/>
            <person name="Calhoun S."/>
            <person name="Haridas S."/>
            <person name="Kuo A."/>
            <person name="Mondo S."/>
            <person name="Pangilinan J."/>
            <person name="Riley R."/>
            <person name="LaButti K."/>
            <person name="Andreopoulos B."/>
            <person name="Lipzen A."/>
            <person name="Chen C."/>
            <person name="Yan M."/>
            <person name="Daum C."/>
            <person name="Ng V."/>
            <person name="Clum A."/>
            <person name="Steindorff A."/>
            <person name="Ohm R.A."/>
            <person name="Martin F."/>
            <person name="Silar P."/>
            <person name="Natvig D.O."/>
            <person name="Lalanne C."/>
            <person name="Gautier V."/>
            <person name="Ament-Velasquez S.L."/>
            <person name="Kruys A."/>
            <person name="Hutchinson M.I."/>
            <person name="Powell A.J."/>
            <person name="Barry K."/>
            <person name="Miller A.N."/>
            <person name="Grigoriev I.V."/>
            <person name="Debuchy R."/>
            <person name="Gladieux P."/>
            <person name="Hiltunen Thoren M."/>
            <person name="Johannesson H."/>
        </authorList>
    </citation>
    <scope>NUCLEOTIDE SEQUENCE</scope>
    <source>
        <strain evidence="2">CBS 955.72</strain>
    </source>
</reference>
<sequence length="213" mass="23943">MFGRVEVNRRPTSGPRYPRGSTTLAQVREQRARAALERVVARRAQRKARAVELCVSAWARALFSASWEALNVIDTNPEAILGGPTLPSRQLAGGGRLQTAVVADLRKFRPQLCDGGGDAMVLDANPERDERRELAGRIVSRIRMVANRWLSEANRHDRIFAERWADRMDEPIRPSTMRYQLSENATRHRHPPEPDDADMLTKAMANVHIDSSG</sequence>
<dbReference type="EMBL" id="JAUIQD010000003">
    <property type="protein sequence ID" value="KAK3357098.1"/>
    <property type="molecule type" value="Genomic_DNA"/>
</dbReference>
<dbReference type="AlphaFoldDB" id="A0AAJ0HM31"/>
<reference evidence="2" key="2">
    <citation type="submission" date="2023-06" db="EMBL/GenBank/DDBJ databases">
        <authorList>
            <consortium name="Lawrence Berkeley National Laboratory"/>
            <person name="Haridas S."/>
            <person name="Hensen N."/>
            <person name="Bonometti L."/>
            <person name="Westerberg I."/>
            <person name="Brannstrom I.O."/>
            <person name="Guillou S."/>
            <person name="Cros-Aarteil S."/>
            <person name="Calhoun S."/>
            <person name="Kuo A."/>
            <person name="Mondo S."/>
            <person name="Pangilinan J."/>
            <person name="Riley R."/>
            <person name="Labutti K."/>
            <person name="Andreopoulos B."/>
            <person name="Lipzen A."/>
            <person name="Chen C."/>
            <person name="Yanf M."/>
            <person name="Daum C."/>
            <person name="Ng V."/>
            <person name="Clum A."/>
            <person name="Steindorff A."/>
            <person name="Ohm R."/>
            <person name="Martin F."/>
            <person name="Silar P."/>
            <person name="Natvig D."/>
            <person name="Lalanne C."/>
            <person name="Gautier V."/>
            <person name="Ament-Velasquez S.L."/>
            <person name="Kruys A."/>
            <person name="Hutchinson M.I."/>
            <person name="Powell A.J."/>
            <person name="Barry K."/>
            <person name="Miller A.N."/>
            <person name="Grigoriev I.V."/>
            <person name="Debuchy R."/>
            <person name="Gladieux P."/>
            <person name="Thoren M.H."/>
            <person name="Johannesson H."/>
        </authorList>
    </citation>
    <scope>NUCLEOTIDE SEQUENCE</scope>
    <source>
        <strain evidence="2">CBS 955.72</strain>
    </source>
</reference>
<protein>
    <submittedName>
        <fullName evidence="2">Uncharacterized protein</fullName>
    </submittedName>
</protein>
<proteinExistence type="predicted"/>
<feature type="region of interest" description="Disordered" evidence="1">
    <location>
        <begin position="1"/>
        <end position="20"/>
    </location>
</feature>
<gene>
    <name evidence="2" type="ORF">B0T25DRAFT_566417</name>
</gene>